<accession>A0ABS9GYQ7</accession>
<evidence type="ECO:0000313" key="3">
    <source>
        <dbReference type="Proteomes" id="UP001649381"/>
    </source>
</evidence>
<proteinExistence type="predicted"/>
<dbReference type="Proteomes" id="UP001649381">
    <property type="component" value="Unassembled WGS sequence"/>
</dbReference>
<name>A0ABS9GYQ7_9BACL</name>
<keyword evidence="1" id="KW-0805">Transcription regulation</keyword>
<gene>
    <name evidence="2" type="ORF">L2716_02720</name>
</gene>
<evidence type="ECO:0000313" key="2">
    <source>
        <dbReference type="EMBL" id="MCF6136628.1"/>
    </source>
</evidence>
<dbReference type="SUPFAM" id="SSF110391">
    <property type="entry name" value="GlpP-like"/>
    <property type="match status" value="1"/>
</dbReference>
<dbReference type="InterPro" id="IPR006699">
    <property type="entry name" value="GlpP"/>
</dbReference>
<sequence length="192" mass="21179">MFQLTKHNPMVAAVRDISHLDIALNSNVEIISMMAGNLSNISEIVERIHAKKKQAFLHVDLIKGLANNNEAVDFLAEKVKPTGIVTTKGRLIKKAKECDLTAIQHNFIIDTQAFSMSVRSTKQNQPDAVEMMPGLMPRVIKDLKAEIDLPLIVGGLLNTETEIKEVLNAGASAVVSGNPDLWHMNLMKMEEV</sequence>
<keyword evidence="1" id="KW-0694">RNA-binding</keyword>
<dbReference type="PANTHER" id="PTHR35787">
    <property type="entry name" value="GLYCEROL UPTAKE OPERON ANTITERMINATOR REGULATORY PROTEIN"/>
    <property type="match status" value="1"/>
</dbReference>
<organism evidence="2 3">
    <name type="scientific">Pseudalkalibacillus berkeleyi</name>
    <dbReference type="NCBI Taxonomy" id="1069813"/>
    <lineage>
        <taxon>Bacteria</taxon>
        <taxon>Bacillati</taxon>
        <taxon>Bacillota</taxon>
        <taxon>Bacilli</taxon>
        <taxon>Bacillales</taxon>
        <taxon>Fictibacillaceae</taxon>
        <taxon>Pseudalkalibacillus</taxon>
    </lineage>
</organism>
<protein>
    <recommendedName>
        <fullName evidence="1">Glycerol uptake operon antiterminator regulatory protein</fullName>
    </recommendedName>
</protein>
<dbReference type="Pfam" id="PF04309">
    <property type="entry name" value="G3P_antiterm"/>
    <property type="match status" value="1"/>
</dbReference>
<dbReference type="Gene3D" id="3.20.20.70">
    <property type="entry name" value="Aldolase class I"/>
    <property type="match status" value="1"/>
</dbReference>
<keyword evidence="3" id="KW-1185">Reference proteome</keyword>
<dbReference type="InterPro" id="IPR013785">
    <property type="entry name" value="Aldolase_TIM"/>
</dbReference>
<dbReference type="RefSeq" id="WP_236331549.1">
    <property type="nucleotide sequence ID" value="NZ_JAKIJS010000001.1"/>
</dbReference>
<dbReference type="EMBL" id="JAKIJS010000001">
    <property type="protein sequence ID" value="MCF6136628.1"/>
    <property type="molecule type" value="Genomic_DNA"/>
</dbReference>
<comment type="function">
    <text evidence="1">Regulates expression of the glpD operon. In the presence of glycerol 3-phosphate (G3P) causes antitermination of transcription of glpD at the inverted repeat of the leader region to enhance its transcription. Binds and stabilizes glpD leader mRNA.</text>
</comment>
<evidence type="ECO:0000256" key="1">
    <source>
        <dbReference type="PIRNR" id="PIRNR016897"/>
    </source>
</evidence>
<keyword evidence="1" id="KW-0804">Transcription</keyword>
<comment type="caution">
    <text evidence="2">The sequence shown here is derived from an EMBL/GenBank/DDBJ whole genome shotgun (WGS) entry which is preliminary data.</text>
</comment>
<dbReference type="PIRSF" id="PIRSF016897">
    <property type="entry name" value="GlpP"/>
    <property type="match status" value="1"/>
</dbReference>
<keyword evidence="1" id="KW-0319">Glycerol metabolism</keyword>
<dbReference type="PANTHER" id="PTHR35787:SF1">
    <property type="entry name" value="GLYCEROL UPTAKE OPERON ANTITERMINATOR REGULATORY PROTEIN"/>
    <property type="match status" value="1"/>
</dbReference>
<reference evidence="2 3" key="1">
    <citation type="submission" date="2022-01" db="EMBL/GenBank/DDBJ databases">
        <title>Alkalihalobacillus sp. EGI L200015, a novel bacterium isolated from a salt lake sediment.</title>
        <authorList>
            <person name="Gao L."/>
            <person name="Fang B.-Z."/>
            <person name="Li W.-J."/>
        </authorList>
    </citation>
    <scope>NUCLEOTIDE SEQUENCE [LARGE SCALE GENOMIC DNA]</scope>
    <source>
        <strain evidence="2 3">KCTC 12718</strain>
    </source>
</reference>